<dbReference type="RefSeq" id="WP_244818807.1">
    <property type="nucleotide sequence ID" value="NZ_CP112998.1"/>
</dbReference>
<gene>
    <name evidence="1" type="ORF">ON006_09005</name>
</gene>
<organism evidence="1 2">
    <name type="scientific">Dyadobacter pollutisoli</name>
    <dbReference type="NCBI Taxonomy" id="2910158"/>
    <lineage>
        <taxon>Bacteria</taxon>
        <taxon>Pseudomonadati</taxon>
        <taxon>Bacteroidota</taxon>
        <taxon>Cytophagia</taxon>
        <taxon>Cytophagales</taxon>
        <taxon>Spirosomataceae</taxon>
        <taxon>Dyadobacter</taxon>
    </lineage>
</organism>
<reference evidence="1" key="1">
    <citation type="submission" date="2022-11" db="EMBL/GenBank/DDBJ databases">
        <title>Dyadobacter pollutisoli sp. nov., isolated from plastic dumped soil.</title>
        <authorList>
            <person name="Kim J.M."/>
            <person name="Kim K.R."/>
            <person name="Lee J.K."/>
            <person name="Hao L."/>
            <person name="Jeon C.O."/>
        </authorList>
    </citation>
    <scope>NUCLEOTIDE SEQUENCE</scope>
    <source>
        <strain evidence="1">U1</strain>
    </source>
</reference>
<protein>
    <submittedName>
        <fullName evidence="1">L-2-amino-thiazoline-4-carboxylic acid hydrolase</fullName>
    </submittedName>
</protein>
<dbReference type="InterPro" id="IPR026002">
    <property type="entry name" value="ATC_hydrolase-like"/>
</dbReference>
<dbReference type="AlphaFoldDB" id="A0A9E8SNV5"/>
<dbReference type="Pfam" id="PF14196">
    <property type="entry name" value="ATC_hydrolase"/>
    <property type="match status" value="1"/>
</dbReference>
<accession>A0A9E8SNV5</accession>
<name>A0A9E8SNV5_9BACT</name>
<dbReference type="EMBL" id="CP112998">
    <property type="protein sequence ID" value="WAC14086.1"/>
    <property type="molecule type" value="Genomic_DNA"/>
</dbReference>
<proteinExistence type="predicted"/>
<dbReference type="Proteomes" id="UP001164653">
    <property type="component" value="Chromosome"/>
</dbReference>
<evidence type="ECO:0000313" key="2">
    <source>
        <dbReference type="Proteomes" id="UP001164653"/>
    </source>
</evidence>
<dbReference type="GO" id="GO:0016787">
    <property type="term" value="F:hydrolase activity"/>
    <property type="evidence" value="ECO:0007669"/>
    <property type="project" value="UniProtKB-KW"/>
</dbReference>
<dbReference type="KEGG" id="dpf:ON006_09005"/>
<keyword evidence="1" id="KW-0378">Hydrolase</keyword>
<sequence>MDNYRKYFVHAVRKNFPQNPDQLIVQTDNYFSHISKDTRFAATSKNPIDRRLDFSAYFLALVQTLDEHGETFEKIREICLEIVIEYVKPKNKFQQFLKELPPKLIGTRFAGLLLEVFHKKVSQNTNPDGFIANIITDKNETYGFGYGVDIIECGICKLFKKHHYEKYASILCEIDKVTSGLAGLELIRTGTIANGATKCDFRFRRIQKM</sequence>
<keyword evidence="2" id="KW-1185">Reference proteome</keyword>
<evidence type="ECO:0000313" key="1">
    <source>
        <dbReference type="EMBL" id="WAC14086.1"/>
    </source>
</evidence>